<organism evidence="1">
    <name type="scientific">Heligmosomoides polygyrus</name>
    <name type="common">Parasitic roundworm</name>
    <dbReference type="NCBI Taxonomy" id="6339"/>
    <lineage>
        <taxon>Eukaryota</taxon>
        <taxon>Metazoa</taxon>
        <taxon>Ecdysozoa</taxon>
        <taxon>Nematoda</taxon>
        <taxon>Chromadorea</taxon>
        <taxon>Rhabditida</taxon>
        <taxon>Rhabditina</taxon>
        <taxon>Rhabditomorpha</taxon>
        <taxon>Strongyloidea</taxon>
        <taxon>Heligmosomidae</taxon>
        <taxon>Heligmosomoides</taxon>
    </lineage>
</organism>
<proteinExistence type="predicted"/>
<reference evidence="3" key="2">
    <citation type="submission" date="2019-09" db="UniProtKB">
        <authorList>
            <consortium name="WormBaseParasite"/>
        </authorList>
    </citation>
    <scope>IDENTIFICATION</scope>
</reference>
<dbReference type="OrthoDB" id="5835412at2759"/>
<dbReference type="Proteomes" id="UP000050761">
    <property type="component" value="Unassembled WGS sequence"/>
</dbReference>
<dbReference type="GO" id="GO:0016787">
    <property type="term" value="F:hydrolase activity"/>
    <property type="evidence" value="ECO:0007669"/>
    <property type="project" value="UniProtKB-ARBA"/>
</dbReference>
<dbReference type="AlphaFoldDB" id="A0A3P8CKP2"/>
<dbReference type="PANTHER" id="PTHR10151:SF120">
    <property type="entry name" value="BIS(5'-ADENOSYL)-TRIPHOSPHATASE"/>
    <property type="match status" value="1"/>
</dbReference>
<dbReference type="EMBL" id="UZAH01027117">
    <property type="protein sequence ID" value="VDO88718.1"/>
    <property type="molecule type" value="Genomic_DNA"/>
</dbReference>
<accession>A0A3P8CKP2</accession>
<dbReference type="Gene3D" id="3.40.720.10">
    <property type="entry name" value="Alkaline Phosphatase, subunit A"/>
    <property type="match status" value="1"/>
</dbReference>
<dbReference type="InterPro" id="IPR017850">
    <property type="entry name" value="Alkaline_phosphatase_core_sf"/>
</dbReference>
<dbReference type="WBParaSite" id="HPBE_0001147201-mRNA-1">
    <property type="protein sequence ID" value="HPBE_0001147201-mRNA-1"/>
    <property type="gene ID" value="HPBE_0001147201"/>
</dbReference>
<reference evidence="1 2" key="1">
    <citation type="submission" date="2018-11" db="EMBL/GenBank/DDBJ databases">
        <authorList>
            <consortium name="Pathogen Informatics"/>
        </authorList>
    </citation>
    <scope>NUCLEOTIDE SEQUENCE [LARGE SCALE GENOMIC DNA]</scope>
</reference>
<evidence type="ECO:0000313" key="3">
    <source>
        <dbReference type="WBParaSite" id="HPBE_0001147201-mRNA-1"/>
    </source>
</evidence>
<evidence type="ECO:0000313" key="1">
    <source>
        <dbReference type="EMBL" id="VDO88718.1"/>
    </source>
</evidence>
<protein>
    <submittedName>
        <fullName evidence="3">DNA_pol_E_B domain-containing protein</fullName>
    </submittedName>
</protein>
<dbReference type="Gene3D" id="3.40.570.10">
    <property type="entry name" value="Extracellular Endonuclease, subunit A"/>
    <property type="match status" value="1"/>
</dbReference>
<evidence type="ECO:0000313" key="2">
    <source>
        <dbReference type="Proteomes" id="UP000050761"/>
    </source>
</evidence>
<keyword evidence="2" id="KW-1185">Reference proteome</keyword>
<gene>
    <name evidence="1" type="ORF">HPBE_LOCUS11473</name>
</gene>
<sequence>MAQPSEQGTETLPDIENLRCTSQFKTRCNPTPRHDVALNHMGVITVGLSKRLNRYDLDLNADLSRSIVELGVVARVFSNGTGKRRFSRQPEDAVRVFTRFSAPPSWHYGGAQRAADLLVVGRAGTELCRNCGDSAGSAAVPGYDFHDPQTQSIFFAQGPSFRIGIREPPFQNIELMNLWLDESVALVEIFHQNNTIASSQTECRFVSTRYDLDCPAQTATEGQELRSLSANPRKDVLDHLNAYTMALSKELGRVICITGTAYDRDLDGVADSNKTGPATHLYRVLIKCTSAWDADGFSCRNPLRTEVLAFIFPHMNGDANGLPSGELLLQYTARLRDVELISGIEFDLPSVPSTHMMHLKLHVATQLW</sequence>
<dbReference type="PANTHER" id="PTHR10151">
    <property type="entry name" value="ECTONUCLEOTIDE PYROPHOSPHATASE/PHOSPHODIESTERASE"/>
    <property type="match status" value="1"/>
</dbReference>
<name>A0A3P8CKP2_HELPZ</name>
<dbReference type="InterPro" id="IPR044929">
    <property type="entry name" value="DNA/RNA_non-sp_Endonuclease_sf"/>
</dbReference>
<dbReference type="SUPFAM" id="SSF53649">
    <property type="entry name" value="Alkaline phosphatase-like"/>
    <property type="match status" value="1"/>
</dbReference>